<dbReference type="InterPro" id="IPR027417">
    <property type="entry name" value="P-loop_NTPase"/>
</dbReference>
<gene>
    <name evidence="10" type="ORF">L207DRAFT_520142</name>
</gene>
<keyword evidence="7" id="KW-0819">tRNA processing</keyword>
<dbReference type="OrthoDB" id="289162at2759"/>
<organism evidence="10 11">
    <name type="scientific">Hyaloscypha variabilis (strain UAMH 11265 / GT02V1 / F)</name>
    <name type="common">Meliniomyces variabilis</name>
    <dbReference type="NCBI Taxonomy" id="1149755"/>
    <lineage>
        <taxon>Eukaryota</taxon>
        <taxon>Fungi</taxon>
        <taxon>Dikarya</taxon>
        <taxon>Ascomycota</taxon>
        <taxon>Pezizomycotina</taxon>
        <taxon>Leotiomycetes</taxon>
        <taxon>Helotiales</taxon>
        <taxon>Hyaloscyphaceae</taxon>
        <taxon>Hyaloscypha</taxon>
        <taxon>Hyaloscypha variabilis</taxon>
    </lineage>
</organism>
<evidence type="ECO:0000256" key="6">
    <source>
        <dbReference type="ARBA" id="ARBA00022490"/>
    </source>
</evidence>
<evidence type="ECO:0000313" key="11">
    <source>
        <dbReference type="Proteomes" id="UP000235786"/>
    </source>
</evidence>
<dbReference type="PANTHER" id="PTHR12896">
    <property type="entry name" value="PAX6 NEIGHBOR PROTEIN PAXNEB"/>
    <property type="match status" value="1"/>
</dbReference>
<evidence type="ECO:0000256" key="8">
    <source>
        <dbReference type="ARBA" id="ARBA00023242"/>
    </source>
</evidence>
<dbReference type="PANTHER" id="PTHR12896:SF1">
    <property type="entry name" value="ELONGATOR COMPLEX PROTEIN 4"/>
    <property type="match status" value="1"/>
</dbReference>
<name>A0A2J6QWL1_HYAVF</name>
<evidence type="ECO:0000256" key="5">
    <source>
        <dbReference type="ARBA" id="ARBA00020265"/>
    </source>
</evidence>
<accession>A0A2J6QWL1</accession>
<dbReference type="UniPathway" id="UPA00988"/>
<evidence type="ECO:0000256" key="2">
    <source>
        <dbReference type="ARBA" id="ARBA00004496"/>
    </source>
</evidence>
<feature type="compositionally biased region" description="Basic residues" evidence="9">
    <location>
        <begin position="1"/>
        <end position="10"/>
    </location>
</feature>
<comment type="similarity">
    <text evidence="4">Belongs to the ELP4 family.</text>
</comment>
<evidence type="ECO:0000313" key="10">
    <source>
        <dbReference type="EMBL" id="PMD30645.1"/>
    </source>
</evidence>
<keyword evidence="11" id="KW-1185">Reference proteome</keyword>
<dbReference type="GO" id="GO:0002098">
    <property type="term" value="P:tRNA wobble uridine modification"/>
    <property type="evidence" value="ECO:0007669"/>
    <property type="project" value="InterPro"/>
</dbReference>
<dbReference type="InterPro" id="IPR008728">
    <property type="entry name" value="Elongator_complex_protein_4"/>
</dbReference>
<evidence type="ECO:0000256" key="3">
    <source>
        <dbReference type="ARBA" id="ARBA00005043"/>
    </source>
</evidence>
<dbReference type="EMBL" id="KZ613966">
    <property type="protein sequence ID" value="PMD30645.1"/>
    <property type="molecule type" value="Genomic_DNA"/>
</dbReference>
<reference evidence="10 11" key="1">
    <citation type="submission" date="2016-04" db="EMBL/GenBank/DDBJ databases">
        <title>A degradative enzymes factory behind the ericoid mycorrhizal symbiosis.</title>
        <authorList>
            <consortium name="DOE Joint Genome Institute"/>
            <person name="Martino E."/>
            <person name="Morin E."/>
            <person name="Grelet G."/>
            <person name="Kuo A."/>
            <person name="Kohler A."/>
            <person name="Daghino S."/>
            <person name="Barry K."/>
            <person name="Choi C."/>
            <person name="Cichocki N."/>
            <person name="Clum A."/>
            <person name="Copeland A."/>
            <person name="Hainaut M."/>
            <person name="Haridas S."/>
            <person name="Labutti K."/>
            <person name="Lindquist E."/>
            <person name="Lipzen A."/>
            <person name="Khouja H.-R."/>
            <person name="Murat C."/>
            <person name="Ohm R."/>
            <person name="Olson A."/>
            <person name="Spatafora J."/>
            <person name="Veneault-Fourrey C."/>
            <person name="Henrissat B."/>
            <person name="Grigoriev I."/>
            <person name="Martin F."/>
            <person name="Perotto S."/>
        </authorList>
    </citation>
    <scope>NUCLEOTIDE SEQUENCE [LARGE SCALE GENOMIC DNA]</scope>
    <source>
        <strain evidence="10 11">F</strain>
    </source>
</reference>
<dbReference type="Pfam" id="PF05625">
    <property type="entry name" value="PAXNEB"/>
    <property type="match status" value="1"/>
</dbReference>
<dbReference type="CDD" id="cd19494">
    <property type="entry name" value="Elp4"/>
    <property type="match status" value="1"/>
</dbReference>
<evidence type="ECO:0000256" key="1">
    <source>
        <dbReference type="ARBA" id="ARBA00004123"/>
    </source>
</evidence>
<comment type="subcellular location">
    <subcellularLocation>
        <location evidence="2">Cytoplasm</location>
    </subcellularLocation>
    <subcellularLocation>
        <location evidence="1">Nucleus</location>
    </subcellularLocation>
</comment>
<proteinExistence type="inferred from homology"/>
<dbReference type="GO" id="GO:0008023">
    <property type="term" value="C:transcription elongation factor complex"/>
    <property type="evidence" value="ECO:0007669"/>
    <property type="project" value="TreeGrafter"/>
</dbReference>
<dbReference type="GO" id="GO:0005737">
    <property type="term" value="C:cytoplasm"/>
    <property type="evidence" value="ECO:0007669"/>
    <property type="project" value="UniProtKB-SubCell"/>
</dbReference>
<feature type="region of interest" description="Disordered" evidence="9">
    <location>
        <begin position="383"/>
        <end position="403"/>
    </location>
</feature>
<dbReference type="Gene3D" id="3.40.50.300">
    <property type="entry name" value="P-loop containing nucleotide triphosphate hydrolases"/>
    <property type="match status" value="1"/>
</dbReference>
<evidence type="ECO:0000256" key="7">
    <source>
        <dbReference type="ARBA" id="ARBA00022694"/>
    </source>
</evidence>
<sequence>MSSFRRKHVALRGSGLDETKSAKQELAQGVRPSPLDGRLTTSTGTNSLDRLLAGHAGLALGTSLLVEESGTTDFGGSLLRYYASEGVVQGHHVHVLGMGDAWGRDLPGLGESSKVSKKETASEGLGALEGPVLERKEPSNAVGRGGSGVEENKMRIAWRYERLGQFGLKGTSTSNSGAIFCHDFDLSKRLTLPSPSLMYFVPSITKPEFEFRDKTTSTSPFNKFLNHLVTHLAANSSATVHRVVIPNLLSPALYSSDDSRPESVLQFLHALRALLRKYSTQLTAMITIPVTLYPRSTGLTRWMELLSDGVLELAPFPSSAIATKSTPGASTIHEEPPQGMLKIHRLPIFHEKGGGGGEASGFGDDLAFTLSRRKGLVFKPFSLPPVEGDSEAQQGGIEHDHGKATKVDIDF</sequence>
<feature type="region of interest" description="Disordered" evidence="9">
    <location>
        <begin position="1"/>
        <end position="42"/>
    </location>
</feature>
<dbReference type="AlphaFoldDB" id="A0A2J6QWL1"/>
<protein>
    <recommendedName>
        <fullName evidence="5">Elongator complex protein 4</fullName>
    </recommendedName>
</protein>
<comment type="pathway">
    <text evidence="3">tRNA modification; 5-methoxycarbonylmethyl-2-thiouridine-tRNA biosynthesis.</text>
</comment>
<dbReference type="Proteomes" id="UP000235786">
    <property type="component" value="Unassembled WGS sequence"/>
</dbReference>
<dbReference type="STRING" id="1149755.A0A2J6QWL1"/>
<dbReference type="GO" id="GO:0033588">
    <property type="term" value="C:elongator holoenzyme complex"/>
    <property type="evidence" value="ECO:0007669"/>
    <property type="project" value="InterPro"/>
</dbReference>
<feature type="region of interest" description="Disordered" evidence="9">
    <location>
        <begin position="111"/>
        <end position="148"/>
    </location>
</feature>
<evidence type="ECO:0000256" key="4">
    <source>
        <dbReference type="ARBA" id="ARBA00007573"/>
    </source>
</evidence>
<evidence type="ECO:0000256" key="9">
    <source>
        <dbReference type="SAM" id="MobiDB-lite"/>
    </source>
</evidence>
<keyword evidence="6" id="KW-0963">Cytoplasm</keyword>
<keyword evidence="8" id="KW-0539">Nucleus</keyword>